<dbReference type="GO" id="GO:0022857">
    <property type="term" value="F:transmembrane transporter activity"/>
    <property type="evidence" value="ECO:0007669"/>
    <property type="project" value="InterPro"/>
</dbReference>
<feature type="transmembrane region" description="Helical" evidence="6">
    <location>
        <begin position="107"/>
        <end position="127"/>
    </location>
</feature>
<comment type="caution">
    <text evidence="8">The sequence shown here is derived from an EMBL/GenBank/DDBJ whole genome shotgun (WGS) entry which is preliminary data.</text>
</comment>
<dbReference type="PROSITE" id="PS50850">
    <property type="entry name" value="MFS"/>
    <property type="match status" value="1"/>
</dbReference>
<dbReference type="InterPro" id="IPR020846">
    <property type="entry name" value="MFS_dom"/>
</dbReference>
<feature type="transmembrane region" description="Helical" evidence="6">
    <location>
        <begin position="222"/>
        <end position="242"/>
    </location>
</feature>
<dbReference type="GO" id="GO:0016020">
    <property type="term" value="C:membrane"/>
    <property type="evidence" value="ECO:0007669"/>
    <property type="project" value="UniProtKB-SubCell"/>
</dbReference>
<evidence type="ECO:0000313" key="9">
    <source>
        <dbReference type="Proteomes" id="UP000620124"/>
    </source>
</evidence>
<evidence type="ECO:0000313" key="8">
    <source>
        <dbReference type="EMBL" id="KAF7362564.1"/>
    </source>
</evidence>
<gene>
    <name evidence="8" type="ORF">MVEN_00604700</name>
</gene>
<comment type="subcellular location">
    <subcellularLocation>
        <location evidence="1">Membrane</location>
        <topology evidence="1">Multi-pass membrane protein</topology>
    </subcellularLocation>
</comment>
<feature type="transmembrane region" description="Helical" evidence="6">
    <location>
        <begin position="139"/>
        <end position="156"/>
    </location>
</feature>
<evidence type="ECO:0000256" key="6">
    <source>
        <dbReference type="SAM" id="Phobius"/>
    </source>
</evidence>
<keyword evidence="4 6" id="KW-1133">Transmembrane helix</keyword>
<proteinExistence type="predicted"/>
<dbReference type="Pfam" id="PF07690">
    <property type="entry name" value="MFS_1"/>
    <property type="match status" value="1"/>
</dbReference>
<evidence type="ECO:0000256" key="4">
    <source>
        <dbReference type="ARBA" id="ARBA00022989"/>
    </source>
</evidence>
<dbReference type="PANTHER" id="PTHR43791">
    <property type="entry name" value="PERMEASE-RELATED"/>
    <property type="match status" value="1"/>
</dbReference>
<keyword evidence="3 6" id="KW-0812">Transmembrane</keyword>
<dbReference type="FunFam" id="1.20.1250.20:FF:000013">
    <property type="entry name" value="MFS general substrate transporter"/>
    <property type="match status" value="1"/>
</dbReference>
<evidence type="ECO:0000256" key="2">
    <source>
        <dbReference type="ARBA" id="ARBA00022448"/>
    </source>
</evidence>
<evidence type="ECO:0000256" key="3">
    <source>
        <dbReference type="ARBA" id="ARBA00022692"/>
    </source>
</evidence>
<keyword evidence="2" id="KW-0813">Transport</keyword>
<feature type="transmembrane region" description="Helical" evidence="6">
    <location>
        <begin position="291"/>
        <end position="320"/>
    </location>
</feature>
<dbReference type="AlphaFoldDB" id="A0A8H6YP23"/>
<sequence>MSADEKSPSPAKSAEDIASFIQPVYDIRSFEEDRLRSKFDKRIMPLVCSVSLCFLDRVNVGFASVAGLQKSLGLEGVQYNIGLTCFYTTAAVFSSPNNLLGKHFGMGRWLAGCTLGFGICCMCSAFVRNYGEFCLVRTLLGICEGGVLPGIAFLLSKFYRRQELTYRHVFDPFCTLVNFMIFSGVLGPVLASQNIGAAVGGLIASGILKIDHIGSLKSWRNIFLIEGLITTVVAIGVFILVVDSPIQATWLTEDEKILAVRRLESEYPAVNEAAQHTRKQTIRAGLLNINAWLVALAFFFINVALQGAAVFLPTIIATLFPEKTAIQKQLLSVPPYFLGAIVQITSPYISMRMDIRSPFMIFHACVGAIAYAILVGSKSLHARYAACFLVAAGPFTFGTFSHGLVAINTSPDPTRVVALGVLSSMGQLGGIVSTWTYVASDAPGYHRGNTLNLAGMIAVIVLIVGTMVHMKWENAQRDHGKRDYRLNGLTPIEESQLGHRHPKFRYKI</sequence>
<keyword evidence="9" id="KW-1185">Reference proteome</keyword>
<feature type="domain" description="Major facilitator superfamily (MFS) profile" evidence="7">
    <location>
        <begin position="42"/>
        <end position="473"/>
    </location>
</feature>
<evidence type="ECO:0000259" key="7">
    <source>
        <dbReference type="PROSITE" id="PS50850"/>
    </source>
</evidence>
<organism evidence="8 9">
    <name type="scientific">Mycena venus</name>
    <dbReference type="NCBI Taxonomy" id="2733690"/>
    <lineage>
        <taxon>Eukaryota</taxon>
        <taxon>Fungi</taxon>
        <taxon>Dikarya</taxon>
        <taxon>Basidiomycota</taxon>
        <taxon>Agaricomycotina</taxon>
        <taxon>Agaricomycetes</taxon>
        <taxon>Agaricomycetidae</taxon>
        <taxon>Agaricales</taxon>
        <taxon>Marasmiineae</taxon>
        <taxon>Mycenaceae</taxon>
        <taxon>Mycena</taxon>
    </lineage>
</organism>
<feature type="transmembrane region" description="Helical" evidence="6">
    <location>
        <begin position="192"/>
        <end position="210"/>
    </location>
</feature>
<evidence type="ECO:0000256" key="5">
    <source>
        <dbReference type="ARBA" id="ARBA00023136"/>
    </source>
</evidence>
<accession>A0A8H6YP23</accession>
<feature type="transmembrane region" description="Helical" evidence="6">
    <location>
        <begin position="450"/>
        <end position="472"/>
    </location>
</feature>
<dbReference type="SUPFAM" id="SSF103473">
    <property type="entry name" value="MFS general substrate transporter"/>
    <property type="match status" value="1"/>
</dbReference>
<reference evidence="8" key="1">
    <citation type="submission" date="2020-05" db="EMBL/GenBank/DDBJ databases">
        <title>Mycena genomes resolve the evolution of fungal bioluminescence.</title>
        <authorList>
            <person name="Tsai I.J."/>
        </authorList>
    </citation>
    <scope>NUCLEOTIDE SEQUENCE</scope>
    <source>
        <strain evidence="8">CCC161011</strain>
    </source>
</reference>
<name>A0A8H6YP23_9AGAR</name>
<evidence type="ECO:0000256" key="1">
    <source>
        <dbReference type="ARBA" id="ARBA00004141"/>
    </source>
</evidence>
<dbReference type="EMBL" id="JACAZI010000004">
    <property type="protein sequence ID" value="KAF7362564.1"/>
    <property type="molecule type" value="Genomic_DNA"/>
</dbReference>
<feature type="transmembrane region" description="Helical" evidence="6">
    <location>
        <begin position="382"/>
        <end position="404"/>
    </location>
</feature>
<feature type="transmembrane region" description="Helical" evidence="6">
    <location>
        <begin position="416"/>
        <end position="438"/>
    </location>
</feature>
<dbReference type="PANTHER" id="PTHR43791:SF48">
    <property type="entry name" value="TRANSPORTER, PUTATIVE (AFU_ORTHOLOGUE AFUA_4G01000)-RELATED"/>
    <property type="match status" value="1"/>
</dbReference>
<keyword evidence="5 6" id="KW-0472">Membrane</keyword>
<dbReference type="OrthoDB" id="2962993at2759"/>
<dbReference type="InterPro" id="IPR011701">
    <property type="entry name" value="MFS"/>
</dbReference>
<feature type="transmembrane region" description="Helical" evidence="6">
    <location>
        <begin position="359"/>
        <end position="376"/>
    </location>
</feature>
<dbReference type="InterPro" id="IPR036259">
    <property type="entry name" value="MFS_trans_sf"/>
</dbReference>
<dbReference type="Proteomes" id="UP000620124">
    <property type="component" value="Unassembled WGS sequence"/>
</dbReference>
<protein>
    <submittedName>
        <fullName evidence="8">Putative pantothenate transporter</fullName>
    </submittedName>
</protein>
<dbReference type="Gene3D" id="1.20.1250.20">
    <property type="entry name" value="MFS general substrate transporter like domains"/>
    <property type="match status" value="2"/>
</dbReference>